<reference evidence="2 3" key="1">
    <citation type="submission" date="2020-02" db="EMBL/GenBank/DDBJ databases">
        <authorList>
            <person name="Zhang X.-Y."/>
        </authorList>
    </citation>
    <scope>NUCLEOTIDE SEQUENCE [LARGE SCALE GENOMIC DNA]</scope>
    <source>
        <strain evidence="2 3">C33</strain>
    </source>
</reference>
<dbReference type="Proteomes" id="UP000484885">
    <property type="component" value="Unassembled WGS sequence"/>
</dbReference>
<keyword evidence="1" id="KW-1133">Transmembrane helix</keyword>
<feature type="transmembrane region" description="Helical" evidence="1">
    <location>
        <begin position="53"/>
        <end position="74"/>
    </location>
</feature>
<accession>A0A845VA32</accession>
<feature type="transmembrane region" description="Helical" evidence="1">
    <location>
        <begin position="12"/>
        <end position="33"/>
    </location>
</feature>
<keyword evidence="1" id="KW-0812">Transmembrane</keyword>
<keyword evidence="3" id="KW-1185">Reference proteome</keyword>
<proteinExistence type="predicted"/>
<gene>
    <name evidence="2" type="ORF">G3I74_14715</name>
</gene>
<dbReference type="EMBL" id="JAAGSC010000044">
    <property type="protein sequence ID" value="NDY96981.1"/>
    <property type="molecule type" value="Genomic_DNA"/>
</dbReference>
<organism evidence="2 3">
    <name type="scientific">Wenzhouxiangella limi</name>
    <dbReference type="NCBI Taxonomy" id="2707351"/>
    <lineage>
        <taxon>Bacteria</taxon>
        <taxon>Pseudomonadati</taxon>
        <taxon>Pseudomonadota</taxon>
        <taxon>Gammaproteobacteria</taxon>
        <taxon>Chromatiales</taxon>
        <taxon>Wenzhouxiangellaceae</taxon>
        <taxon>Wenzhouxiangella</taxon>
    </lineage>
</organism>
<name>A0A845VA32_9GAMM</name>
<evidence type="ECO:0008006" key="4">
    <source>
        <dbReference type="Google" id="ProtNLM"/>
    </source>
</evidence>
<dbReference type="AlphaFoldDB" id="A0A845VA32"/>
<evidence type="ECO:0000256" key="1">
    <source>
        <dbReference type="SAM" id="Phobius"/>
    </source>
</evidence>
<evidence type="ECO:0000313" key="3">
    <source>
        <dbReference type="Proteomes" id="UP000484885"/>
    </source>
</evidence>
<keyword evidence="1" id="KW-0472">Membrane</keyword>
<comment type="caution">
    <text evidence="2">The sequence shown here is derived from an EMBL/GenBank/DDBJ whole genome shotgun (WGS) entry which is preliminary data.</text>
</comment>
<sequence>MTNRSKSVRALALLLMGGILIITGAVSVGLYAFEAWSVAGAADQSIVFWMLPFLLGGLLLIGFGVTLLVFWRLLAKAESER</sequence>
<evidence type="ECO:0000313" key="2">
    <source>
        <dbReference type="EMBL" id="NDY96981.1"/>
    </source>
</evidence>
<protein>
    <recommendedName>
        <fullName evidence="4">DUF3955 domain-containing protein</fullName>
    </recommendedName>
</protein>